<keyword evidence="2" id="KW-1133">Transmembrane helix</keyword>
<keyword evidence="4" id="KW-1185">Reference proteome</keyword>
<comment type="caution">
    <text evidence="3">The sequence shown here is derived from an EMBL/GenBank/DDBJ whole genome shotgun (WGS) entry which is preliminary data.</text>
</comment>
<protein>
    <submittedName>
        <fullName evidence="3">MpeU protein</fullName>
    </submittedName>
</protein>
<evidence type="ECO:0000313" key="4">
    <source>
        <dbReference type="Proteomes" id="UP000601435"/>
    </source>
</evidence>
<dbReference type="Gene3D" id="1.25.40.20">
    <property type="entry name" value="Ankyrin repeat-containing domain"/>
    <property type="match status" value="1"/>
</dbReference>
<evidence type="ECO:0000313" key="3">
    <source>
        <dbReference type="EMBL" id="CAE7737818.1"/>
    </source>
</evidence>
<dbReference type="InterPro" id="IPR036770">
    <property type="entry name" value="Ankyrin_rpt-contain_sf"/>
</dbReference>
<dbReference type="Proteomes" id="UP000601435">
    <property type="component" value="Unassembled WGS sequence"/>
</dbReference>
<evidence type="ECO:0000256" key="1">
    <source>
        <dbReference type="PROSITE-ProRule" id="PRU00023"/>
    </source>
</evidence>
<organism evidence="3 4">
    <name type="scientific">Symbiodinium necroappetens</name>
    <dbReference type="NCBI Taxonomy" id="1628268"/>
    <lineage>
        <taxon>Eukaryota</taxon>
        <taxon>Sar</taxon>
        <taxon>Alveolata</taxon>
        <taxon>Dinophyceae</taxon>
        <taxon>Suessiales</taxon>
        <taxon>Symbiodiniaceae</taxon>
        <taxon>Symbiodinium</taxon>
    </lineage>
</organism>
<feature type="transmembrane region" description="Helical" evidence="2">
    <location>
        <begin position="603"/>
        <end position="623"/>
    </location>
</feature>
<feature type="transmembrane region" description="Helical" evidence="2">
    <location>
        <begin position="692"/>
        <end position="711"/>
    </location>
</feature>
<dbReference type="SUPFAM" id="SSF48403">
    <property type="entry name" value="Ankyrin repeat"/>
    <property type="match status" value="1"/>
</dbReference>
<keyword evidence="2" id="KW-0472">Membrane</keyword>
<gene>
    <name evidence="3" type="primary">mpeU</name>
    <name evidence="3" type="ORF">SNEC2469_LOCUS21312</name>
</gene>
<accession>A0A812XLB0</accession>
<dbReference type="PROSITE" id="PS50297">
    <property type="entry name" value="ANK_REP_REGION"/>
    <property type="match status" value="1"/>
</dbReference>
<feature type="repeat" description="ANK" evidence="1">
    <location>
        <begin position="1172"/>
        <end position="1204"/>
    </location>
</feature>
<dbReference type="InterPro" id="IPR002110">
    <property type="entry name" value="Ankyrin_rpt"/>
</dbReference>
<evidence type="ECO:0000256" key="2">
    <source>
        <dbReference type="SAM" id="Phobius"/>
    </source>
</evidence>
<dbReference type="PROSITE" id="PS50088">
    <property type="entry name" value="ANK_REPEAT"/>
    <property type="match status" value="1"/>
</dbReference>
<dbReference type="EMBL" id="CAJNJA010037752">
    <property type="protein sequence ID" value="CAE7737818.1"/>
    <property type="molecule type" value="Genomic_DNA"/>
</dbReference>
<keyword evidence="1" id="KW-0040">ANK repeat</keyword>
<keyword evidence="2" id="KW-0812">Transmembrane</keyword>
<feature type="transmembrane region" description="Helical" evidence="2">
    <location>
        <begin position="357"/>
        <end position="386"/>
    </location>
</feature>
<name>A0A812XLB0_9DINO</name>
<sequence length="1928" mass="212800">MQSDLFGADCRFACIVPEQSALDAVAQRLWVLNPVEREDTGISEAASKSEFRQLPSINPDVNPVVVVNRSVVAQRLPVSTSIHKSIHIGITKVSTSVSKGIHTGILTPSSPPVLTTSAGRRAVVSSVPSYPFYPHRNPDPYPHRRPLVVVPLCIRPRLYSPESSPPVLTPLSSPPLLVVAPSSDLDLRSLVLKQPGFTFLKSRELFLAETANCDERMRGVKLVKVKKSTEARRAQLAQRFRVKQAKTMLQAAAQNKLSTGTLREALLGVPGEEEHMPAVELHMYPEDPRNVSSQWRALLVPIARGAFKTLFLCQPALPSSSMSRCIARLPFEPLPFYPSSLAGNWYSSLDRHRSSPALLLLAMEVVLACGSLALLALCLVAGYAMLTKGGGDGDGKASVFSAVNWSFPCKCCLTQHAHLYRETGEQVDHEPLDAGSCVIVQEAQRGKVQLPLSFWIFRGDWAEAVKTMLGKPTQKLWARVEEPAGWLLLTKEDDFLPRAVNAETMPQAVFKVHPDLVPPLPVLLRSTLVMLSVHVTSQWILVEYFTGMYSFPAMMYLVFGTVTSHVLVMLERYRTSVLGTQYEEVLQTERHLLSLRMASTKTVIVFAILQVTMLGTLLSRLTTVSSKQIPAELGFLAGLALHAKAMYDTSSVRQKWREPQLASKEIYEFANKAMPITSTTPKTLSSQRAQSLSLVWCLTLSVVVIALMLVARITLDVLQLRGELVAYSFTRGKLMSPSGSQSFHNTLLLDQNADSFTVDLQFGDFTRSVQIELVHPLLTDEEPLIVTASGEQQLSLPSGPLYSQLMFHAVGDYVTTTYVIHILRVGEAISIGLSASFDKVKYPDLAGEVFHEEHRLQYQLRHRLWYVPDIDLSNNGTLLVTMTSLVLAPMISPFQVHVGNATFYIYQHNADQTIYADLGKAGVAGMDSGMLQWLQDTRFSGKWVRLTSGLAFAAESSENHSLNTVFRLTGALKALQDDNKLIQIGVTQDMTNSEVLEVPLMLLSGAPSPFLHSKEQSEDKFLLPSFSPDLRTDYAVCGGHGKLDDVEVSVSDPRFLTVSTDLQEPGSCDTVTKREFRSIRKDNTGCGKWCEHYLPRTGRYDMSVARSASLCLQFAMDLLNESALNNTLFMTEGAGKNPCVDEGWLTQAILLNFTAGVEILLSFDASPDAIFQGVTPLQTAAVQGNVLTLRKLLNKSKDVAARTAGMLAAGRHCHAEAMELFREYGATAANASTCDDSMLMTVVKERAMNSEACQQKAQSTTAERRQNYTALWDVLAILKQMDNASYNECRGPTLKKALVRPDLAAVELLLDGEEKVDELAGRPGRPLTRILMNLLSAEKVTDEVFLMATELLHRHGMDLQPQKYALLPFVACRCSVRLVRELLDLGAKPEGLYSRKNASASVASSECTGPEKEAIQVTKDLAKGVALSMRIQTACVFLPVIGVRPHLDRESCGGVPGAFTVTGTECRCDTQLFGPGSAKASEAALVRGRCLTQKEFDQRCQDAGGVAKYGGCECVYEFVGDPAYCGKLPESIPLETHSGFGSRCYSKEEIGATIKQRSAYDHITNDALKFCTGLLALVQKELPLEERREQWRIGVRVEDALQHDDREKICQAALAQQITPKLADEELLGLHESIDAPEPGEKTRAYQVLVDGVSRTDHSWQDLLNSVCADECRDLLELMESATLELVEAAVSVDSKAGTIQEICGKHVVQKAEAEVLTCCGQECGWDNRICRLWPFFDPSERLDWNARCCAEGTILKDSSRERLCNSVQPKEKREKLYENDAKQETQQDALLVGQDRAPQPGPSLLQSYAGEVQCDVLGAKCGKEEQRALFLKACKEHKEEQWHFLDSTAYKKFVSLEHVHIVSGDTSIRACYAKLTGDVDAVSWYMKTCHFVHSSDREIEAIQDTYDATDPEVPDVVDGVALFKQKQ</sequence>
<proteinExistence type="predicted"/>
<reference evidence="3" key="1">
    <citation type="submission" date="2021-02" db="EMBL/GenBank/DDBJ databases">
        <authorList>
            <person name="Dougan E. K."/>
            <person name="Rhodes N."/>
            <person name="Thang M."/>
            <person name="Chan C."/>
        </authorList>
    </citation>
    <scope>NUCLEOTIDE SEQUENCE</scope>
</reference>